<dbReference type="Proteomes" id="UP000290204">
    <property type="component" value="Unassembled WGS sequence"/>
</dbReference>
<dbReference type="EMBL" id="SDHW01000002">
    <property type="protein sequence ID" value="RXK60800.1"/>
    <property type="molecule type" value="Genomic_DNA"/>
</dbReference>
<accession>A0A4Q1CJL3</accession>
<dbReference type="AlphaFoldDB" id="A0A4Q1CJL3"/>
<proteinExistence type="predicted"/>
<dbReference type="OrthoDB" id="9922939at2"/>
<keyword evidence="3" id="KW-1185">Reference proteome</keyword>
<evidence type="ECO:0008006" key="4">
    <source>
        <dbReference type="Google" id="ProtNLM"/>
    </source>
</evidence>
<sequence length="121" mass="13535">MNNNFFSAVSIKQLLLLAAIVSLQLPLAAAAQVKTNDRMQVSKPEELKIKQEGNSLVLRFPKLQFKSALKIINSNGILLKAIMVDEGLELYQLSSADFPKGIYSCVIENRTQRFTARVLLR</sequence>
<gene>
    <name evidence="2" type="ORF">ESA94_10085</name>
</gene>
<evidence type="ECO:0000313" key="2">
    <source>
        <dbReference type="EMBL" id="RXK60800.1"/>
    </source>
</evidence>
<feature type="signal peptide" evidence="1">
    <location>
        <begin position="1"/>
        <end position="31"/>
    </location>
</feature>
<protein>
    <recommendedName>
        <fullName evidence="4">T9SS type A sorting domain-containing protein</fullName>
    </recommendedName>
</protein>
<evidence type="ECO:0000313" key="3">
    <source>
        <dbReference type="Proteomes" id="UP000290204"/>
    </source>
</evidence>
<comment type="caution">
    <text evidence="2">The sequence shown here is derived from an EMBL/GenBank/DDBJ whole genome shotgun (WGS) entry which is preliminary data.</text>
</comment>
<reference evidence="2 3" key="1">
    <citation type="submission" date="2019-01" db="EMBL/GenBank/DDBJ databases">
        <title>Lacibacter sp. strain TTM-7.</title>
        <authorList>
            <person name="Chen W.-M."/>
        </authorList>
    </citation>
    <scope>NUCLEOTIDE SEQUENCE [LARGE SCALE GENOMIC DNA]</scope>
    <source>
        <strain evidence="2 3">TTM-7</strain>
    </source>
</reference>
<evidence type="ECO:0000256" key="1">
    <source>
        <dbReference type="SAM" id="SignalP"/>
    </source>
</evidence>
<organism evidence="2 3">
    <name type="scientific">Lacibacter luteus</name>
    <dbReference type="NCBI Taxonomy" id="2508719"/>
    <lineage>
        <taxon>Bacteria</taxon>
        <taxon>Pseudomonadati</taxon>
        <taxon>Bacteroidota</taxon>
        <taxon>Chitinophagia</taxon>
        <taxon>Chitinophagales</taxon>
        <taxon>Chitinophagaceae</taxon>
        <taxon>Lacibacter</taxon>
    </lineage>
</organism>
<name>A0A4Q1CJL3_9BACT</name>
<feature type="chain" id="PRO_5020288610" description="T9SS type A sorting domain-containing protein" evidence="1">
    <location>
        <begin position="32"/>
        <end position="121"/>
    </location>
</feature>
<dbReference type="RefSeq" id="WP_129130761.1">
    <property type="nucleotide sequence ID" value="NZ_SDHW01000002.1"/>
</dbReference>
<keyword evidence="1" id="KW-0732">Signal</keyword>